<dbReference type="InterPro" id="IPR008912">
    <property type="entry name" value="Uncharacterised_CoxE"/>
</dbReference>
<dbReference type="Proteomes" id="UP001609219">
    <property type="component" value="Unassembled WGS sequence"/>
</dbReference>
<dbReference type="EMBL" id="JBIMSN010000133">
    <property type="protein sequence ID" value="MFH5232088.1"/>
    <property type="molecule type" value="Genomic_DNA"/>
</dbReference>
<dbReference type="PANTHER" id="PTHR39338:SF5">
    <property type="entry name" value="BLR6139 PROTEIN"/>
    <property type="match status" value="1"/>
</dbReference>
<dbReference type="InterPro" id="IPR011704">
    <property type="entry name" value="ATPase_dyneun-rel_AAA"/>
</dbReference>
<dbReference type="InterPro" id="IPR003593">
    <property type="entry name" value="AAA+_ATPase"/>
</dbReference>
<dbReference type="Pfam" id="PF05762">
    <property type="entry name" value="VWA_CoxE"/>
    <property type="match status" value="1"/>
</dbReference>
<sequence length="704" mass="76494">MARIGGRRRSLARTLGRLPRVGQTVRPVGLQDKDLVPLFTDSRQIRSGLADVGYIASRQTAFAVHLADLTGRPLLLEGNTGVGKTELARALAQSAGARLIRLQCYEGVGEQEALFAWNHAKQILRLQSSTHAADVDIFSDEFLLERPLLAALRSDQPTVLLVDEVDKAQIEFDALLLEVLGDFAITIGEYGTVSAVRRPLVILTSGGRGELSDALRRRCHFSRLPNPSSGMERRILAHRIPDAEADFAAAGRDGLLNHVIGFVDALRDNGLPCGPAALVDAVAALRCIDLYDRGQVRGALCATLVHREVELPTFAALFDLWFAGASPARQKDRDEDTTPDALAELMAAASDELDASAFDDAVSTIAADLVSEFGEYRSADGDSYSAMQAMRGLDTAETTNRIAMRIAAGLPPTAMSSVIAERTAQAQLDQLQRAVTLETNRLVAQRRGRDRVARYAVPRTAGMDEPDAADTSELAAVRRAVVDLGRTLAVREATARRRARAGEIDLRSTLRRSMSTGGVPITLVRRKPRIAKPELVVLCDMSSSVAEFSYFTLILVDALRKAFSRVRIFAFIDTVDEVTDLFAPGTDLRVAVAKMNSEAEIDVDGRSDYGRALESFASAYPNAMTSRTSLIVIGDARSNYSDPRAAVLRDLVASAKHARWLNPEPRSRWGTGDSAAGAYREQITMHECRNAEQLSSVVAELLES</sequence>
<dbReference type="EMBL" id="JBIMSP010000071">
    <property type="protein sequence ID" value="MFH5245371.1"/>
    <property type="molecule type" value="Genomic_DNA"/>
</dbReference>
<comment type="caution">
    <text evidence="2">The sequence shown here is derived from an EMBL/GenBank/DDBJ whole genome shotgun (WGS) entry which is preliminary data.</text>
</comment>
<evidence type="ECO:0000313" key="3">
    <source>
        <dbReference type="EMBL" id="MFH5245371.1"/>
    </source>
</evidence>
<dbReference type="CDD" id="cd00009">
    <property type="entry name" value="AAA"/>
    <property type="match status" value="1"/>
</dbReference>
<organism evidence="2 5">
    <name type="scientific">Antrihabitans spumae</name>
    <dbReference type="NCBI Taxonomy" id="3373370"/>
    <lineage>
        <taxon>Bacteria</taxon>
        <taxon>Bacillati</taxon>
        <taxon>Actinomycetota</taxon>
        <taxon>Actinomycetes</taxon>
        <taxon>Mycobacteriales</taxon>
        <taxon>Nocardiaceae</taxon>
        <taxon>Antrihabitans</taxon>
    </lineage>
</organism>
<dbReference type="Pfam" id="PF07728">
    <property type="entry name" value="AAA_5"/>
    <property type="match status" value="1"/>
</dbReference>
<evidence type="ECO:0000313" key="2">
    <source>
        <dbReference type="EMBL" id="MFH5232088.1"/>
    </source>
</evidence>
<accession>A0ABW7KCR1</accession>
<evidence type="ECO:0000313" key="4">
    <source>
        <dbReference type="Proteomes" id="UP001609176"/>
    </source>
</evidence>
<reference evidence="4 5" key="1">
    <citation type="submission" date="2024-10" db="EMBL/GenBank/DDBJ databases">
        <authorList>
            <person name="Riesco R."/>
        </authorList>
    </citation>
    <scope>NUCLEOTIDE SEQUENCE [LARGE SCALE GENOMIC DNA]</scope>
    <source>
        <strain evidence="3 4">NCIMB 15448</strain>
        <strain evidence="2 5">NCIMB 15450</strain>
    </source>
</reference>
<name>A0ABW7KCR1_9NOCA</name>
<dbReference type="RefSeq" id="WP_395126210.1">
    <property type="nucleotide sequence ID" value="NZ_JBIMSN010000133.1"/>
</dbReference>
<dbReference type="SMART" id="SM00382">
    <property type="entry name" value="AAA"/>
    <property type="match status" value="1"/>
</dbReference>
<keyword evidence="5" id="KW-1185">Reference proteome</keyword>
<feature type="domain" description="AAA+ ATPase" evidence="1">
    <location>
        <begin position="70"/>
        <end position="225"/>
    </location>
</feature>
<evidence type="ECO:0000313" key="5">
    <source>
        <dbReference type="Proteomes" id="UP001609219"/>
    </source>
</evidence>
<proteinExistence type="predicted"/>
<gene>
    <name evidence="3" type="ORF">ACHIPV_26340</name>
    <name evidence="2" type="ORF">ACHIRB_26475</name>
</gene>
<protein>
    <submittedName>
        <fullName evidence="2">VWA domain-containing protein</fullName>
    </submittedName>
</protein>
<dbReference type="PANTHER" id="PTHR39338">
    <property type="entry name" value="BLL5662 PROTEIN-RELATED"/>
    <property type="match status" value="1"/>
</dbReference>
<dbReference type="SUPFAM" id="SSF52540">
    <property type="entry name" value="P-loop containing nucleoside triphosphate hydrolases"/>
    <property type="match status" value="1"/>
</dbReference>
<evidence type="ECO:0000259" key="1">
    <source>
        <dbReference type="SMART" id="SM00382"/>
    </source>
</evidence>
<dbReference type="Gene3D" id="3.40.50.300">
    <property type="entry name" value="P-loop containing nucleotide triphosphate hydrolases"/>
    <property type="match status" value="1"/>
</dbReference>
<dbReference type="InterPro" id="IPR027417">
    <property type="entry name" value="P-loop_NTPase"/>
</dbReference>
<dbReference type="Proteomes" id="UP001609176">
    <property type="component" value="Unassembled WGS sequence"/>
</dbReference>